<sequence length="294" mass="29606">MVLAPQTAGARDCRPRSVDSVRVGGRRWRAWAFDRSTGILEVANLTDANADPANPGRVSVCLALNGQGSCGVTHGFCNATAAGGAVSTCSVMAVDAGGGCCPVSQPPPFAAPERPAGSDFTFGLNLQLNRSSPDYDCDALAARSARNAFYRRITGAYASALGLQGAAVAVLQGRCTRADVLQLNLVLQGGGPAQWSAALLRGPAILSRVAADTGAELQGVLLGPLPALQPTPAPAPALEPARAAPPPLAAFQPASAPAAAPHLPPLPEADGANSPPPAAAVTPTLTPKPRAAQP</sequence>
<keyword evidence="3" id="KW-1185">Reference proteome</keyword>
<reference evidence="3" key="1">
    <citation type="journal article" date="2016" name="Nat. Commun.">
        <title>The Gonium pectorale genome demonstrates co-option of cell cycle regulation during the evolution of multicellularity.</title>
        <authorList>
            <person name="Hanschen E.R."/>
            <person name="Marriage T.N."/>
            <person name="Ferris P.J."/>
            <person name="Hamaji T."/>
            <person name="Toyoda A."/>
            <person name="Fujiyama A."/>
            <person name="Neme R."/>
            <person name="Noguchi H."/>
            <person name="Minakuchi Y."/>
            <person name="Suzuki M."/>
            <person name="Kawai-Toyooka H."/>
            <person name="Smith D.R."/>
            <person name="Sparks H."/>
            <person name="Anderson J."/>
            <person name="Bakaric R."/>
            <person name="Luria V."/>
            <person name="Karger A."/>
            <person name="Kirschner M.W."/>
            <person name="Durand P.M."/>
            <person name="Michod R.E."/>
            <person name="Nozaki H."/>
            <person name="Olson B.J."/>
        </authorList>
    </citation>
    <scope>NUCLEOTIDE SEQUENCE [LARGE SCALE GENOMIC DNA]</scope>
    <source>
        <strain evidence="3">NIES-2863</strain>
    </source>
</reference>
<dbReference type="EMBL" id="LSYV01000002">
    <property type="protein sequence ID" value="KXZ56997.1"/>
    <property type="molecule type" value="Genomic_DNA"/>
</dbReference>
<gene>
    <name evidence="2" type="ORF">GPECTOR_1g900</name>
</gene>
<feature type="compositionally biased region" description="Low complexity" evidence="1">
    <location>
        <begin position="279"/>
        <end position="294"/>
    </location>
</feature>
<feature type="region of interest" description="Disordered" evidence="1">
    <location>
        <begin position="232"/>
        <end position="294"/>
    </location>
</feature>
<organism evidence="2 3">
    <name type="scientific">Gonium pectorale</name>
    <name type="common">Green alga</name>
    <dbReference type="NCBI Taxonomy" id="33097"/>
    <lineage>
        <taxon>Eukaryota</taxon>
        <taxon>Viridiplantae</taxon>
        <taxon>Chlorophyta</taxon>
        <taxon>core chlorophytes</taxon>
        <taxon>Chlorophyceae</taxon>
        <taxon>CS clade</taxon>
        <taxon>Chlamydomonadales</taxon>
        <taxon>Volvocaceae</taxon>
        <taxon>Gonium</taxon>
    </lineage>
</organism>
<evidence type="ECO:0000256" key="1">
    <source>
        <dbReference type="SAM" id="MobiDB-lite"/>
    </source>
</evidence>
<feature type="compositionally biased region" description="Low complexity" evidence="1">
    <location>
        <begin position="249"/>
        <end position="261"/>
    </location>
</feature>
<dbReference type="AlphaFoldDB" id="A0A150H4E1"/>
<comment type="caution">
    <text evidence="2">The sequence shown here is derived from an EMBL/GenBank/DDBJ whole genome shotgun (WGS) entry which is preliminary data.</text>
</comment>
<protein>
    <recommendedName>
        <fullName evidence="4">Pherophorin domain-containing protein</fullName>
    </recommendedName>
</protein>
<accession>A0A150H4E1</accession>
<evidence type="ECO:0000313" key="2">
    <source>
        <dbReference type="EMBL" id="KXZ56997.1"/>
    </source>
</evidence>
<name>A0A150H4E1_GONPE</name>
<evidence type="ECO:0008006" key="4">
    <source>
        <dbReference type="Google" id="ProtNLM"/>
    </source>
</evidence>
<evidence type="ECO:0000313" key="3">
    <source>
        <dbReference type="Proteomes" id="UP000075714"/>
    </source>
</evidence>
<dbReference type="Proteomes" id="UP000075714">
    <property type="component" value="Unassembled WGS sequence"/>
</dbReference>
<proteinExistence type="predicted"/>
<feature type="compositionally biased region" description="Pro residues" evidence="1">
    <location>
        <begin position="232"/>
        <end position="248"/>
    </location>
</feature>